<feature type="chain" id="PRO_5002494099" description="Ricin B lectin domain-containing protein" evidence="1">
    <location>
        <begin position="23"/>
        <end position="160"/>
    </location>
</feature>
<reference evidence="2 3" key="1">
    <citation type="submission" date="2015-03" db="EMBL/GenBank/DDBJ databases">
        <authorList>
            <person name="Lepp D."/>
            <person name="Hassan Y.I."/>
            <person name="Li X.-Z."/>
            <person name="Zhou T."/>
        </authorList>
    </citation>
    <scope>NUCLEOTIDE SEQUENCE [LARGE SCALE GENOMIC DNA]</scope>
    <source>
        <strain evidence="2 3">E84</strain>
    </source>
</reference>
<evidence type="ECO:0000256" key="1">
    <source>
        <dbReference type="SAM" id="SignalP"/>
    </source>
</evidence>
<evidence type="ECO:0008006" key="4">
    <source>
        <dbReference type="Google" id="ProtNLM"/>
    </source>
</evidence>
<dbReference type="EMBL" id="LANJ01000047">
    <property type="protein sequence ID" value="KKC35051.1"/>
    <property type="molecule type" value="Genomic_DNA"/>
</dbReference>
<gene>
    <name evidence="2" type="ORF">WH87_17955</name>
</gene>
<dbReference type="PATRIC" id="fig|1293439.3.peg.3664"/>
<keyword evidence="1" id="KW-0732">Signal</keyword>
<organism evidence="2 3">
    <name type="scientific">Devosia epidermidihirudinis</name>
    <dbReference type="NCBI Taxonomy" id="1293439"/>
    <lineage>
        <taxon>Bacteria</taxon>
        <taxon>Pseudomonadati</taxon>
        <taxon>Pseudomonadota</taxon>
        <taxon>Alphaproteobacteria</taxon>
        <taxon>Hyphomicrobiales</taxon>
        <taxon>Devosiaceae</taxon>
        <taxon>Devosia</taxon>
    </lineage>
</organism>
<feature type="signal peptide" evidence="1">
    <location>
        <begin position="1"/>
        <end position="22"/>
    </location>
</feature>
<dbReference type="Proteomes" id="UP000033411">
    <property type="component" value="Unassembled WGS sequence"/>
</dbReference>
<dbReference type="OrthoDB" id="7946343at2"/>
<proteinExistence type="predicted"/>
<protein>
    <recommendedName>
        <fullName evidence="4">Ricin B lectin domain-containing protein</fullName>
    </recommendedName>
</protein>
<dbReference type="RefSeq" id="WP_046139641.1">
    <property type="nucleotide sequence ID" value="NZ_LANJ01000047.1"/>
</dbReference>
<dbReference type="AlphaFoldDB" id="A0A0F5Q373"/>
<evidence type="ECO:0000313" key="3">
    <source>
        <dbReference type="Proteomes" id="UP000033411"/>
    </source>
</evidence>
<accession>A0A0F5Q373</accession>
<keyword evidence="3" id="KW-1185">Reference proteome</keyword>
<comment type="caution">
    <text evidence="2">The sequence shown here is derived from an EMBL/GenBank/DDBJ whole genome shotgun (WGS) entry which is preliminary data.</text>
</comment>
<evidence type="ECO:0000313" key="2">
    <source>
        <dbReference type="EMBL" id="KKC35051.1"/>
    </source>
</evidence>
<name>A0A0F5Q373_9HYPH</name>
<sequence>MSHYFAILAFLVTCIFSGAAMAQDANTRVFVPDAPNGAIIAGCYRADRVLYGANFSFCLERRGSYQARASNVRCEGRLNWAVSGRDVSIDLRRQSCTGNVAWAAANVTCRPQSLLDKILTEIFGGANKERVLVPQVNSLRCTYHPSVPGTRSQTFVAKRF</sequence>